<proteinExistence type="predicted"/>
<dbReference type="Proteomes" id="UP000030686">
    <property type="component" value="Unassembled WGS sequence"/>
</dbReference>
<reference evidence="1" key="1">
    <citation type="journal article" date="2014" name="Nat. Commun.">
        <title>Multiple recent horizontal transfers of a large genomic region in cheese making fungi.</title>
        <authorList>
            <person name="Cheeseman K."/>
            <person name="Ropars J."/>
            <person name="Renault P."/>
            <person name="Dupont J."/>
            <person name="Gouzy J."/>
            <person name="Branca A."/>
            <person name="Abraham A.L."/>
            <person name="Ceppi M."/>
            <person name="Conseiller E."/>
            <person name="Debuchy R."/>
            <person name="Malagnac F."/>
            <person name="Goarin A."/>
            <person name="Silar P."/>
            <person name="Lacoste S."/>
            <person name="Sallet E."/>
            <person name="Bensimon A."/>
            <person name="Giraud T."/>
            <person name="Brygoo Y."/>
        </authorList>
    </citation>
    <scope>NUCLEOTIDE SEQUENCE [LARGE SCALE GENOMIC DNA]</scope>
    <source>
        <strain evidence="1">FM164</strain>
    </source>
</reference>
<dbReference type="AlphaFoldDB" id="W6QTD1"/>
<protein>
    <submittedName>
        <fullName evidence="1">Uncharacterized protein</fullName>
    </submittedName>
</protein>
<gene>
    <name evidence="1" type="ORF">PROQFM164_S06g000345</name>
</gene>
<organism evidence="1 2">
    <name type="scientific">Penicillium roqueforti (strain FM164)</name>
    <dbReference type="NCBI Taxonomy" id="1365484"/>
    <lineage>
        <taxon>Eukaryota</taxon>
        <taxon>Fungi</taxon>
        <taxon>Dikarya</taxon>
        <taxon>Ascomycota</taxon>
        <taxon>Pezizomycotina</taxon>
        <taxon>Eurotiomycetes</taxon>
        <taxon>Eurotiomycetidae</taxon>
        <taxon>Eurotiales</taxon>
        <taxon>Aspergillaceae</taxon>
        <taxon>Penicillium</taxon>
    </lineage>
</organism>
<evidence type="ECO:0000313" key="2">
    <source>
        <dbReference type="Proteomes" id="UP000030686"/>
    </source>
</evidence>
<keyword evidence="2" id="KW-1185">Reference proteome</keyword>
<accession>W6QTD1</accession>
<name>W6QTD1_PENRF</name>
<evidence type="ECO:0000313" key="1">
    <source>
        <dbReference type="EMBL" id="CDM37384.1"/>
    </source>
</evidence>
<dbReference type="EMBL" id="HG792020">
    <property type="protein sequence ID" value="CDM37384.1"/>
    <property type="molecule type" value="Genomic_DNA"/>
</dbReference>
<sequence length="34" mass="3968">MDNLIYLVVLYRYLGRAMPQSKPFVPSCYAFLPT</sequence>